<dbReference type="Proteomes" id="UP000656813">
    <property type="component" value="Unassembled WGS sequence"/>
</dbReference>
<dbReference type="AlphaFoldDB" id="A0A8J3A070"/>
<keyword evidence="1" id="KW-0472">Membrane</keyword>
<comment type="caution">
    <text evidence="2">The sequence shown here is derived from an EMBL/GenBank/DDBJ whole genome shotgun (WGS) entry which is preliminary data.</text>
</comment>
<feature type="transmembrane region" description="Helical" evidence="1">
    <location>
        <begin position="6"/>
        <end position="25"/>
    </location>
</feature>
<reference evidence="2" key="2">
    <citation type="submission" date="2020-09" db="EMBL/GenBank/DDBJ databases">
        <authorList>
            <person name="Sun Q."/>
            <person name="Zhou Y."/>
        </authorList>
    </citation>
    <scope>NUCLEOTIDE SEQUENCE</scope>
    <source>
        <strain evidence="2">CGMCC 1.12777</strain>
    </source>
</reference>
<protein>
    <submittedName>
        <fullName evidence="2">Sigma-K factor-processing regulatory protein BofA</fullName>
    </submittedName>
</protein>
<evidence type="ECO:0000313" key="2">
    <source>
        <dbReference type="EMBL" id="GGH88793.1"/>
    </source>
</evidence>
<name>A0A8J3A070_9BACL</name>
<reference evidence="2" key="1">
    <citation type="journal article" date="2014" name="Int. J. Syst. Evol. Microbiol.">
        <title>Complete genome sequence of Corynebacterium casei LMG S-19264T (=DSM 44701T), isolated from a smear-ripened cheese.</title>
        <authorList>
            <consortium name="US DOE Joint Genome Institute (JGI-PGF)"/>
            <person name="Walter F."/>
            <person name="Albersmeier A."/>
            <person name="Kalinowski J."/>
            <person name="Ruckert C."/>
        </authorList>
    </citation>
    <scope>NUCLEOTIDE SEQUENCE</scope>
    <source>
        <strain evidence="2">CGMCC 1.12777</strain>
    </source>
</reference>
<keyword evidence="3" id="KW-1185">Reference proteome</keyword>
<dbReference type="RefSeq" id="WP_188499361.1">
    <property type="nucleotide sequence ID" value="NZ_BMFV01000058.1"/>
</dbReference>
<dbReference type="InterPro" id="IPR010001">
    <property type="entry name" value="BofA"/>
</dbReference>
<sequence>MNPVIIVSIIVGVIVLLLLFGTSFKPIRFIGQACIKLVIGALFLFLLNTFGSALSIHIPINTITTVISGFLGIPGVAAMVIIKYVIVS</sequence>
<gene>
    <name evidence="2" type="primary">bofA</name>
    <name evidence="2" type="ORF">GCM10007096_41930</name>
</gene>
<keyword evidence="1" id="KW-1133">Transmembrane helix</keyword>
<organism evidence="2 3">
    <name type="scientific">Pullulanibacillus pueri</name>
    <dbReference type="NCBI Taxonomy" id="1437324"/>
    <lineage>
        <taxon>Bacteria</taxon>
        <taxon>Bacillati</taxon>
        <taxon>Bacillota</taxon>
        <taxon>Bacilli</taxon>
        <taxon>Bacillales</taxon>
        <taxon>Sporolactobacillaceae</taxon>
        <taxon>Pullulanibacillus</taxon>
    </lineage>
</organism>
<dbReference type="EMBL" id="BMFV01000058">
    <property type="protein sequence ID" value="GGH88793.1"/>
    <property type="molecule type" value="Genomic_DNA"/>
</dbReference>
<accession>A0A8J3A070</accession>
<evidence type="ECO:0000313" key="3">
    <source>
        <dbReference type="Proteomes" id="UP000656813"/>
    </source>
</evidence>
<feature type="transmembrane region" description="Helical" evidence="1">
    <location>
        <begin position="66"/>
        <end position="86"/>
    </location>
</feature>
<proteinExistence type="predicted"/>
<keyword evidence="1" id="KW-0812">Transmembrane</keyword>
<feature type="transmembrane region" description="Helical" evidence="1">
    <location>
        <begin position="37"/>
        <end position="60"/>
    </location>
</feature>
<dbReference type="Pfam" id="PF07441">
    <property type="entry name" value="BofA"/>
    <property type="match status" value="1"/>
</dbReference>
<dbReference type="NCBIfam" id="TIGR02862">
    <property type="entry name" value="spore_BofA"/>
    <property type="match status" value="1"/>
</dbReference>
<evidence type="ECO:0000256" key="1">
    <source>
        <dbReference type="SAM" id="Phobius"/>
    </source>
</evidence>